<evidence type="ECO:0000256" key="5">
    <source>
        <dbReference type="ARBA" id="ARBA00011869"/>
    </source>
</evidence>
<proteinExistence type="inferred from homology"/>
<dbReference type="InterPro" id="IPR023424">
    <property type="entry name" value="OadG"/>
</dbReference>
<evidence type="ECO:0000256" key="8">
    <source>
        <dbReference type="ARBA" id="ARBA00022692"/>
    </source>
</evidence>
<dbReference type="EMBL" id="JAKKSL010000003">
    <property type="protein sequence ID" value="MCI2284685.1"/>
    <property type="molecule type" value="Genomic_DNA"/>
</dbReference>
<keyword evidence="6 16" id="KW-0813">Transport</keyword>
<dbReference type="Proteomes" id="UP001139646">
    <property type="component" value="Unassembled WGS sequence"/>
</dbReference>
<keyword evidence="7 16" id="KW-1003">Cell membrane</keyword>
<keyword evidence="12 16" id="KW-0406">Ion transport</keyword>
<name>A0ABS9X3P3_9GAMM</name>
<sequence>MEQQFIEAGTLMLTGMVFVFAFLSLLIIFINTVLAKLAVKFPDPIAPSRTHSNNKKSKAANGDISPAIVAAISGAVTRYRQEHSQTNSKK</sequence>
<evidence type="ECO:0000256" key="17">
    <source>
        <dbReference type="RuleBase" id="RU004278"/>
    </source>
</evidence>
<dbReference type="InterPro" id="IPR005899">
    <property type="entry name" value="Na_pump_deCOase"/>
</dbReference>
<dbReference type="Pfam" id="PF04277">
    <property type="entry name" value="OAD_gamma"/>
    <property type="match status" value="1"/>
</dbReference>
<keyword evidence="11 16" id="KW-0915">Sodium</keyword>
<keyword evidence="9 16" id="KW-1278">Translocase</keyword>
<organism evidence="18 19">
    <name type="scientific">Colwellia maritima</name>
    <dbReference type="NCBI Taxonomy" id="2912588"/>
    <lineage>
        <taxon>Bacteria</taxon>
        <taxon>Pseudomonadati</taxon>
        <taxon>Pseudomonadota</taxon>
        <taxon>Gammaproteobacteria</taxon>
        <taxon>Alteromonadales</taxon>
        <taxon>Colwelliaceae</taxon>
        <taxon>Colwellia</taxon>
    </lineage>
</organism>
<evidence type="ECO:0000256" key="10">
    <source>
        <dbReference type="ARBA" id="ARBA00022989"/>
    </source>
</evidence>
<keyword evidence="10 16" id="KW-1133">Transmembrane helix</keyword>
<keyword evidence="8 16" id="KW-0812">Transmembrane</keyword>
<evidence type="ECO:0000256" key="2">
    <source>
        <dbReference type="ARBA" id="ARBA00003002"/>
    </source>
</evidence>
<evidence type="ECO:0000256" key="13">
    <source>
        <dbReference type="ARBA" id="ARBA00023136"/>
    </source>
</evidence>
<protein>
    <recommendedName>
        <fullName evidence="16">Probable oxaloacetate decarboxylase gamma chain</fullName>
        <ecNumber evidence="16">7.2.4.2</ecNumber>
    </recommendedName>
</protein>
<comment type="subunit">
    <text evidence="5 16">Heterotrimer of an alpha, a beta and a gamma subunit.</text>
</comment>
<evidence type="ECO:0000256" key="15">
    <source>
        <dbReference type="ARBA" id="ARBA00048176"/>
    </source>
</evidence>
<evidence type="ECO:0000256" key="4">
    <source>
        <dbReference type="ARBA" id="ARBA00005844"/>
    </source>
</evidence>
<evidence type="ECO:0000256" key="14">
    <source>
        <dbReference type="ARBA" id="ARBA00023201"/>
    </source>
</evidence>
<evidence type="ECO:0000256" key="3">
    <source>
        <dbReference type="ARBA" id="ARBA00004162"/>
    </source>
</evidence>
<dbReference type="HAMAP" id="MF_00404">
    <property type="entry name" value="OadG"/>
    <property type="match status" value="1"/>
</dbReference>
<feature type="transmembrane region" description="Helical" evidence="16 17">
    <location>
        <begin position="12"/>
        <end position="34"/>
    </location>
</feature>
<evidence type="ECO:0000313" key="18">
    <source>
        <dbReference type="EMBL" id="MCI2284685.1"/>
    </source>
</evidence>
<comment type="similarity">
    <text evidence="4 16 17">Belongs to the OadG family.</text>
</comment>
<evidence type="ECO:0000256" key="1">
    <source>
        <dbReference type="ARBA" id="ARBA00001959"/>
    </source>
</evidence>
<gene>
    <name evidence="16" type="primary">oadG</name>
    <name evidence="18" type="ORF">L3081_16440</name>
</gene>
<evidence type="ECO:0000256" key="12">
    <source>
        <dbReference type="ARBA" id="ARBA00023065"/>
    </source>
</evidence>
<comment type="cofactor">
    <cofactor evidence="1 16 17">
        <name>Na(+)</name>
        <dbReference type="ChEBI" id="CHEBI:29101"/>
    </cofactor>
</comment>
<dbReference type="NCBIfam" id="TIGR01195">
    <property type="entry name" value="oadG_fam"/>
    <property type="match status" value="1"/>
</dbReference>
<keyword evidence="19" id="KW-1185">Reference proteome</keyword>
<comment type="function">
    <text evidence="2 16 17">Catalyzes the decarboxylation of oxaloacetate coupled to Na(+) translocation.</text>
</comment>
<evidence type="ECO:0000256" key="9">
    <source>
        <dbReference type="ARBA" id="ARBA00022967"/>
    </source>
</evidence>
<keyword evidence="14 16" id="KW-0739">Sodium transport</keyword>
<evidence type="ECO:0000256" key="6">
    <source>
        <dbReference type="ARBA" id="ARBA00022448"/>
    </source>
</evidence>
<dbReference type="RefSeq" id="WP_242287159.1">
    <property type="nucleotide sequence ID" value="NZ_JAKKSL010000003.1"/>
</dbReference>
<keyword evidence="13 16" id="KW-0472">Membrane</keyword>
<accession>A0ABS9X3P3</accession>
<reference evidence="18" key="1">
    <citation type="submission" date="2022-01" db="EMBL/GenBank/DDBJ databases">
        <title>Colwellia maritima, isolated from seawater.</title>
        <authorList>
            <person name="Kristyanto S."/>
            <person name="Jung J."/>
            <person name="Jeon C.O."/>
        </authorList>
    </citation>
    <scope>NUCLEOTIDE SEQUENCE</scope>
    <source>
        <strain evidence="18">MSW7</strain>
    </source>
</reference>
<comment type="catalytic activity">
    <reaction evidence="15 16 17">
        <text>oxaloacetate + 2 Na(+)(in) + H(+) = pyruvate + 2 Na(+)(out) + CO2</text>
        <dbReference type="Rhea" id="RHEA:57724"/>
        <dbReference type="ChEBI" id="CHEBI:15361"/>
        <dbReference type="ChEBI" id="CHEBI:15378"/>
        <dbReference type="ChEBI" id="CHEBI:16452"/>
        <dbReference type="ChEBI" id="CHEBI:16526"/>
        <dbReference type="ChEBI" id="CHEBI:29101"/>
        <dbReference type="EC" id="7.2.4.2"/>
    </reaction>
</comment>
<evidence type="ECO:0000256" key="11">
    <source>
        <dbReference type="ARBA" id="ARBA00023053"/>
    </source>
</evidence>
<evidence type="ECO:0000313" key="19">
    <source>
        <dbReference type="Proteomes" id="UP001139646"/>
    </source>
</evidence>
<dbReference type="EC" id="7.2.4.2" evidence="16"/>
<comment type="subcellular location">
    <subcellularLocation>
        <location evidence="3 16 17">Cell membrane</location>
        <topology evidence="3 16 17">Single-pass membrane protein</topology>
    </subcellularLocation>
</comment>
<comment type="caution">
    <text evidence="18">The sequence shown here is derived from an EMBL/GenBank/DDBJ whole genome shotgun (WGS) entry which is preliminary data.</text>
</comment>
<evidence type="ECO:0000256" key="16">
    <source>
        <dbReference type="HAMAP-Rule" id="MF_00404"/>
    </source>
</evidence>
<evidence type="ECO:0000256" key="7">
    <source>
        <dbReference type="ARBA" id="ARBA00022475"/>
    </source>
</evidence>